<sequence>MHALVNSDHNTRRRENIMRNPKVVASDKIKVNGVRVHVSTVHIAQFGYYETCVFWPGQETQWEHYSSPTLAAIGHAGWVGKVKERAMLASA</sequence>
<name>A0A7G8LI73_9CAUD</name>
<organism evidence="1 2">
    <name type="scientific">Mycobacterium phage Reindeer</name>
    <dbReference type="NCBI Taxonomy" id="2762283"/>
    <lineage>
        <taxon>Viruses</taxon>
        <taxon>Duplodnaviria</taxon>
        <taxon>Heunggongvirae</taxon>
        <taxon>Uroviricota</taxon>
        <taxon>Caudoviricetes</taxon>
        <taxon>Vilmaviridae</taxon>
        <taxon>Mclasvirinae</taxon>
        <taxon>Bongovirus</taxon>
        <taxon>Bongovirus reindeer</taxon>
    </lineage>
</organism>
<dbReference type="KEGG" id="vg:63210898"/>
<proteinExistence type="predicted"/>
<dbReference type="Proteomes" id="UP000515841">
    <property type="component" value="Segment"/>
</dbReference>
<reference evidence="1 2" key="1">
    <citation type="submission" date="2020-06" db="EMBL/GenBank/DDBJ databases">
        <authorList>
            <person name="Spencer C.E."/>
            <person name="Frederick G.D."/>
            <person name="Baliraine F.N."/>
            <person name="Favela G."/>
            <person name="Farmer V."/>
            <person name="Galindo A."/>
            <person name="Garlena R.A."/>
            <person name="Russell D.A."/>
            <person name="Pope W.H."/>
            <person name="Jacobs-Sera D."/>
            <person name="Hatfull G.F."/>
        </authorList>
    </citation>
    <scope>NUCLEOTIDE SEQUENCE [LARGE SCALE GENOMIC DNA]</scope>
</reference>
<protein>
    <submittedName>
        <fullName evidence="1">Uncharacterized protein</fullName>
    </submittedName>
</protein>
<dbReference type="GeneID" id="63210898"/>
<keyword evidence="2" id="KW-1185">Reference proteome</keyword>
<evidence type="ECO:0000313" key="2">
    <source>
        <dbReference type="Proteomes" id="UP000515841"/>
    </source>
</evidence>
<gene>
    <name evidence="1" type="primary">154</name>
    <name evidence="1" type="ORF">SEA_REINDEER_154</name>
</gene>
<dbReference type="RefSeq" id="YP_010014196.1">
    <property type="nucleotide sequence ID" value="NC_053516.1"/>
</dbReference>
<dbReference type="EMBL" id="MT658803">
    <property type="protein sequence ID" value="QNJ56945.1"/>
    <property type="molecule type" value="Genomic_DNA"/>
</dbReference>
<evidence type="ECO:0000313" key="1">
    <source>
        <dbReference type="EMBL" id="QNJ56945.1"/>
    </source>
</evidence>
<accession>A0A7G8LI73</accession>